<dbReference type="PANTHER" id="PTHR11352:SF0">
    <property type="entry name" value="PROLIFERATING CELL NUCLEAR ANTIGEN"/>
    <property type="match status" value="1"/>
</dbReference>
<comment type="caution">
    <text evidence="3">The sequence shown here is derived from an EMBL/GenBank/DDBJ whole genome shotgun (WGS) entry which is preliminary data.</text>
</comment>
<feature type="domain" description="Proliferating cell nuclear antigen PCNA N-terminal" evidence="2">
    <location>
        <begin position="256"/>
        <end position="319"/>
    </location>
</feature>
<reference evidence="3 4" key="1">
    <citation type="submission" date="2024-02" db="EMBL/GenBank/DDBJ databases">
        <authorList>
            <person name="Vignale AGUSTIN F."/>
            <person name="Sosa J E."/>
            <person name="Modenutti C."/>
        </authorList>
    </citation>
    <scope>NUCLEOTIDE SEQUENCE [LARGE SCALE GENOMIC DNA]</scope>
</reference>
<dbReference type="GO" id="GO:0003677">
    <property type="term" value="F:DNA binding"/>
    <property type="evidence" value="ECO:0007669"/>
    <property type="project" value="UniProtKB-KW"/>
</dbReference>
<sequence length="490" mass="55533">MFELKLKQGKLLARAVLPLVNMDGIGIIECSPNSFLLQTTNKKSFAFAEIRICRPSFITFFVDVLYMFVANLTEFQSILCTTDNEEDLTITYHQERNSQDRNSEFLRLTFSDTTGVHPVRDKDLDLFDYSCKQMNWDTSQLNFEVVVGIPSLDFRPLYESLSEFGDTVHISVTAELVTFTTEPMQFVLVKEVLETHTGLFCDHSSTHGDIPRDIIHVGITTLGHNMDALIGFSSELPDLPDSRKWLLTSDEKGWDIAAIRISSSCFDGFSCDSYHCLVGVNLNHLNTVLRTISDEDALTITYNSEQHSNFIRLTFEDTAGSGSSTSHLISFLFQHSFDEPKYKEMILFDIPLNQVIVDITDYEFEVVVGIPSWIFRNSLRLLSHYAQSGPGLYYSSILQDIPIKVTVTAAQVKLDRLTEIVHEKEQEECIIGGAGENTLHFDMSFDIVQSYLEASNLSDTVWMFCSHNGPAMLNIPIWPLGNILYSFFWG</sequence>
<dbReference type="SUPFAM" id="SSF55979">
    <property type="entry name" value="DNA clamp"/>
    <property type="match status" value="2"/>
</dbReference>
<name>A0ABC8UGA2_9AQUA</name>
<dbReference type="Proteomes" id="UP001642360">
    <property type="component" value="Unassembled WGS sequence"/>
</dbReference>
<evidence type="ECO:0000259" key="2">
    <source>
        <dbReference type="Pfam" id="PF00705"/>
    </source>
</evidence>
<evidence type="ECO:0000313" key="4">
    <source>
        <dbReference type="Proteomes" id="UP001642360"/>
    </source>
</evidence>
<keyword evidence="4" id="KW-1185">Reference proteome</keyword>
<dbReference type="Gene3D" id="3.70.10.10">
    <property type="match status" value="2"/>
</dbReference>
<dbReference type="InterPro" id="IPR022648">
    <property type="entry name" value="Pr_cel_nuc_antig_N"/>
</dbReference>
<dbReference type="PANTHER" id="PTHR11352">
    <property type="entry name" value="PROLIFERATING CELL NUCLEAR ANTIGEN"/>
    <property type="match status" value="1"/>
</dbReference>
<dbReference type="Pfam" id="PF00705">
    <property type="entry name" value="PCNA_N"/>
    <property type="match status" value="1"/>
</dbReference>
<organism evidence="3 4">
    <name type="scientific">Ilex paraguariensis</name>
    <name type="common">yerba mate</name>
    <dbReference type="NCBI Taxonomy" id="185542"/>
    <lineage>
        <taxon>Eukaryota</taxon>
        <taxon>Viridiplantae</taxon>
        <taxon>Streptophyta</taxon>
        <taxon>Embryophyta</taxon>
        <taxon>Tracheophyta</taxon>
        <taxon>Spermatophyta</taxon>
        <taxon>Magnoliopsida</taxon>
        <taxon>eudicotyledons</taxon>
        <taxon>Gunneridae</taxon>
        <taxon>Pentapetalae</taxon>
        <taxon>asterids</taxon>
        <taxon>campanulids</taxon>
        <taxon>Aquifoliales</taxon>
        <taxon>Aquifoliaceae</taxon>
        <taxon>Ilex</taxon>
    </lineage>
</organism>
<protein>
    <recommendedName>
        <fullName evidence="2">Proliferating cell nuclear antigen PCNA N-terminal domain-containing protein</fullName>
    </recommendedName>
</protein>
<dbReference type="InterPro" id="IPR000730">
    <property type="entry name" value="Pr_cel_nuc_antig"/>
</dbReference>
<dbReference type="InterPro" id="IPR046938">
    <property type="entry name" value="DNA_clamp_sf"/>
</dbReference>
<evidence type="ECO:0000313" key="3">
    <source>
        <dbReference type="EMBL" id="CAK9180061.1"/>
    </source>
</evidence>
<dbReference type="EMBL" id="CAUOFW020007636">
    <property type="protein sequence ID" value="CAK9180061.1"/>
    <property type="molecule type" value="Genomic_DNA"/>
</dbReference>
<evidence type="ECO:0000256" key="1">
    <source>
        <dbReference type="ARBA" id="ARBA00023125"/>
    </source>
</evidence>
<keyword evidence="1" id="KW-0238">DNA-binding</keyword>
<dbReference type="AlphaFoldDB" id="A0ABC8UGA2"/>
<accession>A0ABC8UGA2</accession>
<gene>
    <name evidence="3" type="ORF">ILEXP_LOCUS50015</name>
</gene>
<proteinExistence type="predicted"/>